<name>A0A2V5L749_9MICC</name>
<dbReference type="RefSeq" id="WP_110500851.1">
    <property type="nucleotide sequence ID" value="NZ_QJVD01000009.1"/>
</dbReference>
<sequence>MRFVFEYESGNISLILQQPVDVAVSGFDLHPDLRPGDYVEVRGPDGGTLSRVPVRSGMAASAEVFPEHAGDPITRVDKAEVRGAFTVVAPAPLSASHVAVVRVGRPAAAPRPGGVPTPAHEEPWATDLATFALDAPAGGQQP</sequence>
<dbReference type="EMBL" id="QJVD01000009">
    <property type="protein sequence ID" value="PYI67411.1"/>
    <property type="molecule type" value="Genomic_DNA"/>
</dbReference>
<evidence type="ECO:0000313" key="2">
    <source>
        <dbReference type="Proteomes" id="UP000247832"/>
    </source>
</evidence>
<keyword evidence="2" id="KW-1185">Reference proteome</keyword>
<protein>
    <submittedName>
        <fullName evidence="1">Uncharacterized protein</fullName>
    </submittedName>
</protein>
<reference evidence="1 2" key="1">
    <citation type="submission" date="2018-05" db="EMBL/GenBank/DDBJ databases">
        <title>Genetic diversity of glacier-inhabiting Cryobacterium bacteria in China and description of Cryobacterium mengkeensis sp. nov. and Arthrobacter glacialis sp. nov.</title>
        <authorList>
            <person name="Liu Q."/>
            <person name="Xin Y.-H."/>
        </authorList>
    </citation>
    <scope>NUCLEOTIDE SEQUENCE [LARGE SCALE GENOMIC DNA]</scope>
    <source>
        <strain evidence="1 2">LI2</strain>
    </source>
</reference>
<proteinExistence type="predicted"/>
<dbReference type="Proteomes" id="UP000247832">
    <property type="component" value="Unassembled WGS sequence"/>
</dbReference>
<comment type="caution">
    <text evidence="1">The sequence shown here is derived from an EMBL/GenBank/DDBJ whole genome shotgun (WGS) entry which is preliminary data.</text>
</comment>
<dbReference type="AlphaFoldDB" id="A0A2V5L749"/>
<organism evidence="1 2">
    <name type="scientific">Arthrobacter livingstonensis</name>
    <dbReference type="NCBI Taxonomy" id="670078"/>
    <lineage>
        <taxon>Bacteria</taxon>
        <taxon>Bacillati</taxon>
        <taxon>Actinomycetota</taxon>
        <taxon>Actinomycetes</taxon>
        <taxon>Micrococcales</taxon>
        <taxon>Micrococcaceae</taxon>
        <taxon>Arthrobacter</taxon>
    </lineage>
</organism>
<evidence type="ECO:0000313" key="1">
    <source>
        <dbReference type="EMBL" id="PYI67411.1"/>
    </source>
</evidence>
<gene>
    <name evidence="1" type="ORF">CVV68_09910</name>
</gene>
<accession>A0A2V5L749</accession>